<protein>
    <recommendedName>
        <fullName evidence="2">High-affinity zinc uptake system protein ZnuA</fullName>
    </recommendedName>
</protein>
<dbReference type="InterPro" id="IPR006127">
    <property type="entry name" value="ZnuA-like"/>
</dbReference>
<evidence type="ECO:0000313" key="8">
    <source>
        <dbReference type="EMBL" id="APZ51378.1"/>
    </source>
</evidence>
<dbReference type="OrthoDB" id="7346865at2"/>
<evidence type="ECO:0000313" key="9">
    <source>
        <dbReference type="Proteomes" id="UP000187059"/>
    </source>
</evidence>
<feature type="signal peptide" evidence="7">
    <location>
        <begin position="1"/>
        <end position="18"/>
    </location>
</feature>
<dbReference type="Proteomes" id="UP000187059">
    <property type="component" value="Chromosome"/>
</dbReference>
<sequence length="336" mass="35791" precursor="true">MLKPLLPAALLLATPLWAEAPRTVTDIGPVQGLVASVMGDLGTPELLVPQGASPHSHALTPSQARALQQAELVFWIGPDLTPGIGRKIEAIAGEATVLELSEQPGVMHLAARDNAIFDTRAEADTGHEHDEHDHDEDAHDDHGHDDHDDHADDDHDDHAHDHDHDGDDPHLWLSPDNAAAWLPVIAEALAEADPENAETYRANAAAAGTALEEAVSDARDMLAPVQEDRFVVFHDAYQYYEQAFGLHVIGAIKLSDASDPSPARLDALRDVITDSGATCVFAEPQFDPRLIAAVTEGTEIGVADLDPLGMALEPGAGFYPALIKDLASRISACAEG</sequence>
<evidence type="ECO:0000256" key="2">
    <source>
        <dbReference type="ARBA" id="ARBA00015915"/>
    </source>
</evidence>
<dbReference type="GO" id="GO:0006829">
    <property type="term" value="P:zinc ion transport"/>
    <property type="evidence" value="ECO:0007669"/>
    <property type="project" value="UniProtKB-KW"/>
</dbReference>
<dbReference type="SUPFAM" id="SSF53807">
    <property type="entry name" value="Helical backbone' metal receptor"/>
    <property type="match status" value="1"/>
</dbReference>
<keyword evidence="9" id="KW-1185">Reference proteome</keyword>
<feature type="region of interest" description="Disordered" evidence="6">
    <location>
        <begin position="125"/>
        <end position="171"/>
    </location>
</feature>
<keyword evidence="5" id="KW-0864">Zinc transport</keyword>
<keyword evidence="3" id="KW-0813">Transport</keyword>
<feature type="compositionally biased region" description="Basic and acidic residues" evidence="6">
    <location>
        <begin position="125"/>
        <end position="170"/>
    </location>
</feature>
<evidence type="ECO:0000256" key="6">
    <source>
        <dbReference type="SAM" id="MobiDB-lite"/>
    </source>
</evidence>
<evidence type="ECO:0000256" key="1">
    <source>
        <dbReference type="ARBA" id="ARBA00011028"/>
    </source>
</evidence>
<dbReference type="Gene3D" id="3.40.50.1980">
    <property type="entry name" value="Nitrogenase molybdenum iron protein domain"/>
    <property type="match status" value="3"/>
</dbReference>
<dbReference type="GO" id="GO:0046872">
    <property type="term" value="F:metal ion binding"/>
    <property type="evidence" value="ECO:0007669"/>
    <property type="project" value="InterPro"/>
</dbReference>
<dbReference type="AlphaFoldDB" id="A0A1P8UPV3"/>
<dbReference type="EMBL" id="CP015093">
    <property type="protein sequence ID" value="APZ51378.1"/>
    <property type="molecule type" value="Genomic_DNA"/>
</dbReference>
<proteinExistence type="inferred from homology"/>
<dbReference type="RefSeq" id="WP_076695844.1">
    <property type="nucleotide sequence ID" value="NZ_CP015093.1"/>
</dbReference>
<name>A0A1P8UPV3_9RHOB</name>
<dbReference type="Pfam" id="PF01297">
    <property type="entry name" value="ZnuA"/>
    <property type="match status" value="1"/>
</dbReference>
<evidence type="ECO:0000256" key="3">
    <source>
        <dbReference type="ARBA" id="ARBA00022448"/>
    </source>
</evidence>
<evidence type="ECO:0000256" key="4">
    <source>
        <dbReference type="ARBA" id="ARBA00022729"/>
    </source>
</evidence>
<keyword evidence="5" id="KW-0406">Ion transport</keyword>
<organism evidence="8 9">
    <name type="scientific">Salipiger abyssi</name>
    <dbReference type="NCBI Taxonomy" id="1250539"/>
    <lineage>
        <taxon>Bacteria</taxon>
        <taxon>Pseudomonadati</taxon>
        <taxon>Pseudomonadota</taxon>
        <taxon>Alphaproteobacteria</taxon>
        <taxon>Rhodobacterales</taxon>
        <taxon>Roseobacteraceae</taxon>
        <taxon>Salipiger</taxon>
    </lineage>
</organism>
<keyword evidence="5" id="KW-0862">Zinc</keyword>
<evidence type="ECO:0000256" key="5">
    <source>
        <dbReference type="ARBA" id="ARBA00022906"/>
    </source>
</evidence>
<accession>A0A1P8UPV3</accession>
<dbReference type="KEGG" id="paby:Ga0080574_TMP1044"/>
<comment type="similarity">
    <text evidence="1">Belongs to the bacterial solute-binding protein 9 family.</text>
</comment>
<keyword evidence="4 7" id="KW-0732">Signal</keyword>
<evidence type="ECO:0000256" key="7">
    <source>
        <dbReference type="SAM" id="SignalP"/>
    </source>
</evidence>
<gene>
    <name evidence="8" type="ORF">Ga0080574_TMP1044</name>
</gene>
<dbReference type="InterPro" id="IPR050492">
    <property type="entry name" value="Bact_metal-bind_prot9"/>
</dbReference>
<dbReference type="PANTHER" id="PTHR42953">
    <property type="entry name" value="HIGH-AFFINITY ZINC UPTAKE SYSTEM PROTEIN ZNUA-RELATED"/>
    <property type="match status" value="1"/>
</dbReference>
<dbReference type="PANTHER" id="PTHR42953:SF3">
    <property type="entry name" value="HIGH-AFFINITY ZINC UPTAKE SYSTEM PROTEIN ZNUA"/>
    <property type="match status" value="1"/>
</dbReference>
<reference evidence="8 9" key="1">
    <citation type="submission" date="2016-04" db="EMBL/GenBank/DDBJ databases">
        <title>Deep-sea bacteria in the southern Pacific.</title>
        <authorList>
            <person name="Tang K."/>
        </authorList>
    </citation>
    <scope>NUCLEOTIDE SEQUENCE [LARGE SCALE GENOMIC DNA]</scope>
    <source>
        <strain evidence="8 9">JLT2014</strain>
    </source>
</reference>
<dbReference type="STRING" id="1250539.Ga0080574_TMP1044"/>
<feature type="chain" id="PRO_5012049264" description="High-affinity zinc uptake system protein ZnuA" evidence="7">
    <location>
        <begin position="19"/>
        <end position="336"/>
    </location>
</feature>